<sequence>MYCPSQNAPMSKKKDPKNRINTREGKVVCVTGASGCIGSWLVKQLLQRGYTVRAAVLDPSDPKITAHLHALDGAKERLHTFKANLLEEGSFDAPVDGCEGVFHLASTVIFSSNDPQAEIIDPAVKGTLNVLISCSKVLSIKRVVVTSSIASTYSNGTPLTEDVVLDETWFSNPDVCKELNMVPLSKTLAEAAAWNFAEENGINLVTIQPGFVIVPFLQPNLNFSVGLILNLINGDQKFPSPCTFVDVRDIAYAHIFKLFRFPQLMADI</sequence>
<organism evidence="1 2">
    <name type="scientific">Melia azedarach</name>
    <name type="common">Chinaberry tree</name>
    <dbReference type="NCBI Taxonomy" id="155640"/>
    <lineage>
        <taxon>Eukaryota</taxon>
        <taxon>Viridiplantae</taxon>
        <taxon>Streptophyta</taxon>
        <taxon>Embryophyta</taxon>
        <taxon>Tracheophyta</taxon>
        <taxon>Spermatophyta</taxon>
        <taxon>Magnoliopsida</taxon>
        <taxon>eudicotyledons</taxon>
        <taxon>Gunneridae</taxon>
        <taxon>Pentapetalae</taxon>
        <taxon>rosids</taxon>
        <taxon>malvids</taxon>
        <taxon>Sapindales</taxon>
        <taxon>Meliaceae</taxon>
        <taxon>Melia</taxon>
    </lineage>
</organism>
<gene>
    <name evidence="1" type="ORF">OWV82_017412</name>
</gene>
<dbReference type="Proteomes" id="UP001164539">
    <property type="component" value="Chromosome 9"/>
</dbReference>
<dbReference type="EMBL" id="CM051402">
    <property type="protein sequence ID" value="KAJ4711381.1"/>
    <property type="molecule type" value="Genomic_DNA"/>
</dbReference>
<proteinExistence type="predicted"/>
<comment type="caution">
    <text evidence="1">The sequence shown here is derived from an EMBL/GenBank/DDBJ whole genome shotgun (WGS) entry which is preliminary data.</text>
</comment>
<keyword evidence="2" id="KW-1185">Reference proteome</keyword>
<protein>
    <submittedName>
        <fullName evidence="1">Cinnamoyl-CoA reductase 1-like</fullName>
    </submittedName>
</protein>
<reference evidence="1 2" key="1">
    <citation type="journal article" date="2023" name="Science">
        <title>Complex scaffold remodeling in plant triterpene biosynthesis.</title>
        <authorList>
            <person name="De La Pena R."/>
            <person name="Hodgson H."/>
            <person name="Liu J.C."/>
            <person name="Stephenson M.J."/>
            <person name="Martin A.C."/>
            <person name="Owen C."/>
            <person name="Harkess A."/>
            <person name="Leebens-Mack J."/>
            <person name="Jimenez L.E."/>
            <person name="Osbourn A."/>
            <person name="Sattely E.S."/>
        </authorList>
    </citation>
    <scope>NUCLEOTIDE SEQUENCE [LARGE SCALE GENOMIC DNA]</scope>
    <source>
        <strain evidence="2">cv. JPN11</strain>
        <tissue evidence="1">Leaf</tissue>
    </source>
</reference>
<name>A0ACC1XIM3_MELAZ</name>
<evidence type="ECO:0000313" key="1">
    <source>
        <dbReference type="EMBL" id="KAJ4711381.1"/>
    </source>
</evidence>
<evidence type="ECO:0000313" key="2">
    <source>
        <dbReference type="Proteomes" id="UP001164539"/>
    </source>
</evidence>
<accession>A0ACC1XIM3</accession>